<feature type="domain" description="PpiC" evidence="8">
    <location>
        <begin position="373"/>
        <end position="488"/>
    </location>
</feature>
<dbReference type="InterPro" id="IPR046357">
    <property type="entry name" value="PPIase_dom_sf"/>
</dbReference>
<evidence type="ECO:0000256" key="4">
    <source>
        <dbReference type="ARBA" id="ARBA00023110"/>
    </source>
</evidence>
<evidence type="ECO:0000313" key="9">
    <source>
        <dbReference type="EMBL" id="OMH40307.1"/>
    </source>
</evidence>
<feature type="transmembrane region" description="Helical" evidence="6">
    <location>
        <begin position="546"/>
        <end position="564"/>
    </location>
</feature>
<sequence>MFRRIIVAIMAFFSLTSTSFSKISQNEWLVKIGNRTYTVKDFWNWWENWKVDGSKFPKNPTPFIDWMLMFQNGTELGLYKLPSYQKKIRQFVKVRSLLLLEGDTLAPARKVSDKEIMEYYKKNYIPKFKLDIYFFKDKGEANKARKFIEEGITGAKLAQKLGIKNKMHFERKTDWMRPFEIKDTNQRKLILNTPKGGIIGPVQDGKMWIIIIVTDKTTKENNLQEVLKDAKQKLIKIKEAKATEAFLKQLRNKYPVWINEKLLKEINFKNFPESKKKEVVLKVGNYALTAGGFMKFLKKEVEWEKHSRFGKVNMDIAKKRVADSIINQTLVGMEALNRHYEQKEPLKPMFEFYCQNRIIKELENRIIKPSIKISQEEIKDYYNKHKSEYRLPDKITIRFLQTNDKKLMDKLYNEVKEGKDFKKLTITIMGYDNVVTIPYNHLLPKSKKIIENLKEGEVSKPFKIRDTYFMVQVLKLQKNRYKPLSEVENKIKEKLYKEKFEAARQAYIRKLYMNLLSKGQEVKVNWDVWNTIVNNYHHKNQYNGTYAFYLFLISLVIIAAIAYYKGRESGK</sequence>
<dbReference type="OrthoDB" id="9028at2"/>
<dbReference type="PANTHER" id="PTHR47245:SF1">
    <property type="entry name" value="FOLDASE PROTEIN PRSA"/>
    <property type="match status" value="1"/>
</dbReference>
<dbReference type="Gene3D" id="3.10.50.40">
    <property type="match status" value="1"/>
</dbReference>
<dbReference type="SUPFAM" id="SSF109998">
    <property type="entry name" value="Triger factor/SurA peptide-binding domain-like"/>
    <property type="match status" value="1"/>
</dbReference>
<evidence type="ECO:0000256" key="1">
    <source>
        <dbReference type="ARBA" id="ARBA00000971"/>
    </source>
</evidence>
<feature type="chain" id="PRO_5012164230" description="peptidylprolyl isomerase" evidence="7">
    <location>
        <begin position="20"/>
        <end position="571"/>
    </location>
</feature>
<feature type="signal peptide" evidence="7">
    <location>
        <begin position="1"/>
        <end position="19"/>
    </location>
</feature>
<dbReference type="SUPFAM" id="SSF54534">
    <property type="entry name" value="FKBP-like"/>
    <property type="match status" value="1"/>
</dbReference>
<keyword evidence="6" id="KW-0472">Membrane</keyword>
<comment type="caution">
    <text evidence="9">The sequence shown here is derived from an EMBL/GenBank/DDBJ whole genome shotgun (WGS) entry which is preliminary data.</text>
</comment>
<dbReference type="EMBL" id="MOEN01000021">
    <property type="protein sequence ID" value="OMH40307.1"/>
    <property type="molecule type" value="Genomic_DNA"/>
</dbReference>
<dbReference type="EC" id="5.2.1.8" evidence="2"/>
<evidence type="ECO:0000256" key="5">
    <source>
        <dbReference type="ARBA" id="ARBA00023235"/>
    </source>
</evidence>
<dbReference type="InterPro" id="IPR027304">
    <property type="entry name" value="Trigger_fact/SurA_dom_sf"/>
</dbReference>
<evidence type="ECO:0000256" key="6">
    <source>
        <dbReference type="SAM" id="Phobius"/>
    </source>
</evidence>
<gene>
    <name evidence="9" type="ORF">BLW93_06020</name>
</gene>
<dbReference type="InterPro" id="IPR000297">
    <property type="entry name" value="PPIase_PpiC"/>
</dbReference>
<protein>
    <recommendedName>
        <fullName evidence="2">peptidylprolyl isomerase</fullName>
        <ecNumber evidence="2">5.2.1.8</ecNumber>
    </recommendedName>
</protein>
<comment type="catalytic activity">
    <reaction evidence="1">
        <text>[protein]-peptidylproline (omega=180) = [protein]-peptidylproline (omega=0)</text>
        <dbReference type="Rhea" id="RHEA:16237"/>
        <dbReference type="Rhea" id="RHEA-COMP:10747"/>
        <dbReference type="Rhea" id="RHEA-COMP:10748"/>
        <dbReference type="ChEBI" id="CHEBI:83833"/>
        <dbReference type="ChEBI" id="CHEBI:83834"/>
        <dbReference type="EC" id="5.2.1.8"/>
    </reaction>
</comment>
<dbReference type="GO" id="GO:0003755">
    <property type="term" value="F:peptidyl-prolyl cis-trans isomerase activity"/>
    <property type="evidence" value="ECO:0007669"/>
    <property type="project" value="UniProtKB-KW"/>
</dbReference>
<evidence type="ECO:0000256" key="7">
    <source>
        <dbReference type="SAM" id="SignalP"/>
    </source>
</evidence>
<dbReference type="RefSeq" id="WP_076713204.1">
    <property type="nucleotide sequence ID" value="NZ_MOEN01000021.1"/>
</dbReference>
<keyword evidence="4" id="KW-0697">Rotamase</keyword>
<evidence type="ECO:0000256" key="3">
    <source>
        <dbReference type="ARBA" id="ARBA00022729"/>
    </source>
</evidence>
<dbReference type="AlphaFoldDB" id="A0A1R1MKH3"/>
<dbReference type="Proteomes" id="UP000187408">
    <property type="component" value="Unassembled WGS sequence"/>
</dbReference>
<name>A0A1R1MKH3_9BACT</name>
<evidence type="ECO:0000259" key="8">
    <source>
        <dbReference type="Pfam" id="PF13145"/>
    </source>
</evidence>
<keyword evidence="6" id="KW-1133">Transmembrane helix</keyword>
<accession>A0A1R1MKH3</accession>
<dbReference type="PANTHER" id="PTHR47245">
    <property type="entry name" value="PEPTIDYLPROLYL ISOMERASE"/>
    <property type="match status" value="1"/>
</dbReference>
<organism evidence="9 10">
    <name type="scientific">Desulfurobacterium indicum</name>
    <dbReference type="NCBI Taxonomy" id="1914305"/>
    <lineage>
        <taxon>Bacteria</taxon>
        <taxon>Pseudomonadati</taxon>
        <taxon>Aquificota</taxon>
        <taxon>Aquificia</taxon>
        <taxon>Desulfurobacteriales</taxon>
        <taxon>Desulfurobacteriaceae</taxon>
        <taxon>Desulfurobacterium</taxon>
    </lineage>
</organism>
<dbReference type="InterPro" id="IPR050245">
    <property type="entry name" value="PrsA_foldase"/>
</dbReference>
<dbReference type="Pfam" id="PF13145">
    <property type="entry name" value="Rotamase_2"/>
    <property type="match status" value="2"/>
</dbReference>
<keyword evidence="6" id="KW-0812">Transmembrane</keyword>
<dbReference type="STRING" id="1914305.BLW93_06020"/>
<evidence type="ECO:0000256" key="2">
    <source>
        <dbReference type="ARBA" id="ARBA00013194"/>
    </source>
</evidence>
<keyword evidence="3 7" id="KW-0732">Signal</keyword>
<proteinExistence type="predicted"/>
<feature type="domain" description="PpiC" evidence="8">
    <location>
        <begin position="111"/>
        <end position="221"/>
    </location>
</feature>
<evidence type="ECO:0000313" key="10">
    <source>
        <dbReference type="Proteomes" id="UP000187408"/>
    </source>
</evidence>
<keyword evidence="10" id="KW-1185">Reference proteome</keyword>
<reference evidence="9 10" key="1">
    <citation type="submission" date="2016-10" db="EMBL/GenBank/DDBJ databases">
        <title>Genome sequence of a sulfur-reducing bacterium Desulfurobacterium indicum K6013.</title>
        <authorList>
            <person name="Cao J."/>
            <person name="Shao Z."/>
            <person name="Alain K."/>
            <person name="Jebbar M."/>
        </authorList>
    </citation>
    <scope>NUCLEOTIDE SEQUENCE [LARGE SCALE GENOMIC DNA]</scope>
    <source>
        <strain evidence="9 10">K6013</strain>
    </source>
</reference>
<keyword evidence="5" id="KW-0413">Isomerase</keyword>